<dbReference type="RefSeq" id="WP_408154083.1">
    <property type="nucleotide sequence ID" value="NZ_JAQQCL010000013.1"/>
</dbReference>
<evidence type="ECO:0000313" key="2">
    <source>
        <dbReference type="Proteomes" id="UP001629392"/>
    </source>
</evidence>
<dbReference type="EMBL" id="JAQQCL010000013">
    <property type="protein sequence ID" value="MFM0718231.1"/>
    <property type="molecule type" value="Genomic_DNA"/>
</dbReference>
<dbReference type="Proteomes" id="UP001629392">
    <property type="component" value="Unassembled WGS sequence"/>
</dbReference>
<keyword evidence="2" id="KW-1185">Reference proteome</keyword>
<sequence>MTKIAATVHFQSTLTTNEPNNEVFRKVAQTLNVPAWFLQQLAAERLECRTYDAYPGFSFDHVGEEQLRALLRTPALVIGGPVYENVHRDTLASRMASALGGRPVAPLVAEGTALIPEGKVSKQHVPAFDNPLSVSDPKMSFGSHIQVFDEGAIWQWSIATFAIVEGRNFGKWVSDEVDLQPLDAVTPRFREIDAMRAANDGLYPDGVLREFYDWLESIRKPLRSKLMDLHHAKMAAIPSGCAVMPVAPPRLSSFETFSVENGKMRTRFDAAPILFRAMVRHCRRATELAATPHAFLDEQYSERIEAVISGAACLEALVNSVGARLVPDWQECFEHKPPTEKWHQCLRQKDKSALFQTSRQPYQSFSKLIQLRNTWMHHKPIDEDVKQTGKGGETTIERNMSARFIADLPTQIRGLISEFFIAIGEETPYWSEARPGWDV</sequence>
<protein>
    <recommendedName>
        <fullName evidence="3">Apea-like HEPN domain-containing protein</fullName>
    </recommendedName>
</protein>
<reference evidence="1 2" key="1">
    <citation type="journal article" date="2024" name="Chem. Sci.">
        <title>Discovery of megapolipeptins by genome mining of a Burkholderiales bacteria collection.</title>
        <authorList>
            <person name="Paulo B.S."/>
            <person name="Recchia M.J.J."/>
            <person name="Lee S."/>
            <person name="Fergusson C.H."/>
            <person name="Romanowski S.B."/>
            <person name="Hernandez A."/>
            <person name="Krull N."/>
            <person name="Liu D.Y."/>
            <person name="Cavanagh H."/>
            <person name="Bos A."/>
            <person name="Gray C.A."/>
            <person name="Murphy B.T."/>
            <person name="Linington R.G."/>
            <person name="Eustaquio A.S."/>
        </authorList>
    </citation>
    <scope>NUCLEOTIDE SEQUENCE [LARGE SCALE GENOMIC DNA]</scope>
    <source>
        <strain evidence="1 2">RL17-350-BIC-E</strain>
    </source>
</reference>
<accession>A0ABW9EGW0</accession>
<organism evidence="1 2">
    <name type="scientific">Paraburkholderia strydomiana</name>
    <dbReference type="NCBI Taxonomy" id="1245417"/>
    <lineage>
        <taxon>Bacteria</taxon>
        <taxon>Pseudomonadati</taxon>
        <taxon>Pseudomonadota</taxon>
        <taxon>Betaproteobacteria</taxon>
        <taxon>Burkholderiales</taxon>
        <taxon>Burkholderiaceae</taxon>
        <taxon>Paraburkholderia</taxon>
    </lineage>
</organism>
<evidence type="ECO:0008006" key="3">
    <source>
        <dbReference type="Google" id="ProtNLM"/>
    </source>
</evidence>
<name>A0ABW9EGW0_9BURK</name>
<proteinExistence type="predicted"/>
<comment type="caution">
    <text evidence="1">The sequence shown here is derived from an EMBL/GenBank/DDBJ whole genome shotgun (WGS) entry which is preliminary data.</text>
</comment>
<gene>
    <name evidence="1" type="ORF">PQQ73_18020</name>
</gene>
<evidence type="ECO:0000313" key="1">
    <source>
        <dbReference type="EMBL" id="MFM0718231.1"/>
    </source>
</evidence>